<evidence type="ECO:0000313" key="3">
    <source>
        <dbReference type="EMBL" id="KAE9312795.1"/>
    </source>
</evidence>
<feature type="transmembrane region" description="Helical" evidence="1">
    <location>
        <begin position="111"/>
        <end position="129"/>
    </location>
</feature>
<dbReference type="AlphaFoldDB" id="A0A6G0R134"/>
<protein>
    <recommendedName>
        <fullName evidence="5">Ion transport domain-containing protein</fullName>
    </recommendedName>
</protein>
<keyword evidence="1" id="KW-0472">Membrane</keyword>
<comment type="caution">
    <text evidence="3">The sequence shown here is derived from an EMBL/GenBank/DDBJ whole genome shotgun (WGS) entry which is preliminary data.</text>
</comment>
<feature type="transmembrane region" description="Helical" evidence="1">
    <location>
        <begin position="135"/>
        <end position="156"/>
    </location>
</feature>
<keyword evidence="1" id="KW-1133">Transmembrane helix</keyword>
<feature type="transmembrane region" description="Helical" evidence="1">
    <location>
        <begin position="80"/>
        <end position="99"/>
    </location>
</feature>
<sequence>MLSLSLLFRLFIRRPVTWRRLRMLRRLPLLLLLLKLFPSEAVGVVVATDGARLYGAALADRGEISGDDDVGDVPARDDPILLLLYILLDVVTLAAAALISSGNVNPISLFLIRLCCVSTDLLLTLSTLITGDVIVVSFTSVAAAVAVVTGLELTGLP</sequence>
<keyword evidence="1" id="KW-0812">Transmembrane</keyword>
<dbReference type="EMBL" id="QXFY01001641">
    <property type="protein sequence ID" value="KAE9312795.1"/>
    <property type="molecule type" value="Genomic_DNA"/>
</dbReference>
<evidence type="ECO:0008006" key="5">
    <source>
        <dbReference type="Google" id="ProtNLM"/>
    </source>
</evidence>
<keyword evidence="2" id="KW-0732">Signal</keyword>
<name>A0A6G0R134_9STRA</name>
<feature type="chain" id="PRO_5026232192" description="Ion transport domain-containing protein" evidence="2">
    <location>
        <begin position="44"/>
        <end position="157"/>
    </location>
</feature>
<dbReference type="Proteomes" id="UP000486351">
    <property type="component" value="Unassembled WGS sequence"/>
</dbReference>
<feature type="signal peptide" evidence="2">
    <location>
        <begin position="1"/>
        <end position="43"/>
    </location>
</feature>
<evidence type="ECO:0000313" key="4">
    <source>
        <dbReference type="Proteomes" id="UP000486351"/>
    </source>
</evidence>
<evidence type="ECO:0000256" key="1">
    <source>
        <dbReference type="SAM" id="Phobius"/>
    </source>
</evidence>
<accession>A0A6G0R134</accession>
<gene>
    <name evidence="3" type="ORF">PF008_g19888</name>
</gene>
<evidence type="ECO:0000256" key="2">
    <source>
        <dbReference type="SAM" id="SignalP"/>
    </source>
</evidence>
<organism evidence="3 4">
    <name type="scientific">Phytophthora fragariae</name>
    <dbReference type="NCBI Taxonomy" id="53985"/>
    <lineage>
        <taxon>Eukaryota</taxon>
        <taxon>Sar</taxon>
        <taxon>Stramenopiles</taxon>
        <taxon>Oomycota</taxon>
        <taxon>Peronosporomycetes</taxon>
        <taxon>Peronosporales</taxon>
        <taxon>Peronosporaceae</taxon>
        <taxon>Phytophthora</taxon>
    </lineage>
</organism>
<proteinExistence type="predicted"/>
<reference evidence="3 4" key="1">
    <citation type="submission" date="2018-09" db="EMBL/GenBank/DDBJ databases">
        <title>Genomic investigation of the strawberry pathogen Phytophthora fragariae indicates pathogenicity is determined by transcriptional variation in three key races.</title>
        <authorList>
            <person name="Adams T.M."/>
            <person name="Armitage A.D."/>
            <person name="Sobczyk M.K."/>
            <person name="Bates H.J."/>
            <person name="Dunwell J.M."/>
            <person name="Nellist C.F."/>
            <person name="Harrison R.J."/>
        </authorList>
    </citation>
    <scope>NUCLEOTIDE SEQUENCE [LARGE SCALE GENOMIC DNA]</scope>
    <source>
        <strain evidence="3 4">NOV-77</strain>
    </source>
</reference>